<evidence type="ECO:0000313" key="15">
    <source>
        <dbReference type="Proteomes" id="UP001174909"/>
    </source>
</evidence>
<dbReference type="InterPro" id="IPR011530">
    <property type="entry name" value="rRNA_adenine_dimethylase"/>
</dbReference>
<evidence type="ECO:0000256" key="7">
    <source>
        <dbReference type="ARBA" id="ARBA00035020"/>
    </source>
</evidence>
<name>A0AA35RIJ5_GEOBA</name>
<keyword evidence="4 9" id="KW-0808">Transferase</keyword>
<feature type="binding site" evidence="9">
    <location>
        <position position="100"/>
    </location>
    <ligand>
        <name>S-adenosyl-L-methionine</name>
        <dbReference type="ChEBI" id="CHEBI:59789"/>
    </ligand>
</feature>
<proteinExistence type="inferred from homology"/>
<evidence type="ECO:0000313" key="14">
    <source>
        <dbReference type="EMBL" id="CAI8011343.1"/>
    </source>
</evidence>
<evidence type="ECO:0000256" key="6">
    <source>
        <dbReference type="ARBA" id="ARBA00022884"/>
    </source>
</evidence>
<comment type="similarity">
    <text evidence="9 10">Belongs to the class I-like SAM-binding methyltransferase superfamily. rRNA adenine N(6)-methyltransferase family.</text>
</comment>
<dbReference type="InterPro" id="IPR020596">
    <property type="entry name" value="rRNA_Ade_Mease_Trfase_CS"/>
</dbReference>
<dbReference type="PANTHER" id="PTHR11727:SF7">
    <property type="entry name" value="DIMETHYLADENOSINE TRANSFERASE-RELATED"/>
    <property type="match status" value="1"/>
</dbReference>
<feature type="transmembrane region" description="Helical" evidence="12">
    <location>
        <begin position="700"/>
        <end position="717"/>
    </location>
</feature>
<comment type="caution">
    <text evidence="14">The sequence shown here is derived from an EMBL/GenBank/DDBJ whole genome shotgun (WGS) entry which is preliminary data.</text>
</comment>
<dbReference type="InterPro" id="IPR014721">
    <property type="entry name" value="Ribsml_uS5_D2-typ_fold_subgr"/>
</dbReference>
<organism evidence="14 15">
    <name type="scientific">Geodia barretti</name>
    <name type="common">Barrett's horny sponge</name>
    <dbReference type="NCBI Taxonomy" id="519541"/>
    <lineage>
        <taxon>Eukaryota</taxon>
        <taxon>Metazoa</taxon>
        <taxon>Porifera</taxon>
        <taxon>Demospongiae</taxon>
        <taxon>Heteroscleromorpha</taxon>
        <taxon>Tetractinellida</taxon>
        <taxon>Astrophorina</taxon>
        <taxon>Geodiidae</taxon>
        <taxon>Geodia</taxon>
    </lineage>
</organism>
<dbReference type="EMBL" id="CASHTH010001096">
    <property type="protein sequence ID" value="CAI8011343.1"/>
    <property type="molecule type" value="Genomic_DNA"/>
</dbReference>
<dbReference type="NCBIfam" id="TIGR00755">
    <property type="entry name" value="ksgA"/>
    <property type="match status" value="1"/>
</dbReference>
<feature type="region of interest" description="Disordered" evidence="11">
    <location>
        <begin position="1"/>
        <end position="24"/>
    </location>
</feature>
<keyword evidence="12" id="KW-1133">Transmembrane helix</keyword>
<comment type="subunit">
    <text evidence="7">Part of the small subunit (SSU) processome, composed of more than 70 proteins and the RNA chaperone small nucleolar RNA (snoRNA) U3.</text>
</comment>
<feature type="binding site" evidence="9">
    <location>
        <position position="121"/>
    </location>
    <ligand>
        <name>S-adenosyl-L-methionine</name>
        <dbReference type="ChEBI" id="CHEBI:59789"/>
    </ligand>
</feature>
<protein>
    <recommendedName>
        <fullName evidence="10">rRNA adenine N(6)-methyltransferase</fullName>
        <ecNumber evidence="10">2.1.1.-</ecNumber>
    </recommendedName>
</protein>
<dbReference type="InterPro" id="IPR001640">
    <property type="entry name" value="Lgt"/>
</dbReference>
<evidence type="ECO:0000256" key="10">
    <source>
        <dbReference type="RuleBase" id="RU362106"/>
    </source>
</evidence>
<keyword evidence="15" id="KW-1185">Reference proteome</keyword>
<keyword evidence="2 10" id="KW-0698">rRNA processing</keyword>
<dbReference type="AlphaFoldDB" id="A0AA35RIJ5"/>
<dbReference type="PROSITE" id="PS51689">
    <property type="entry name" value="SAM_RNA_A_N6_MT"/>
    <property type="match status" value="1"/>
</dbReference>
<comment type="function">
    <text evidence="8">Specifically dimethylates two adjacent adenosines in the loop of a conserved hairpin near the 3'-end of 18S rRNA in the 40S particle. Involved in the pre-rRNA processing steps leading to small-subunit rRNA production independently of its RNA-modifying catalytic activity. Part of the small subunit (SSU) processome, first precursor of the small eukaryotic ribosomal subunit. During the assembly of the SSU processome in the nucleolus, many ribosome biogenesis factors, an RNA chaperone and ribosomal proteins associate with the nascent pre-rRNA and work in concert to generate RNA folding, modifications, rearrangements and cleavage as well as targeted degradation of pre-ribosomal RNA by the RNA exosome.</text>
</comment>
<dbReference type="HAMAP" id="MF_00607">
    <property type="entry name" value="16SrRNA_methyltr_A"/>
    <property type="match status" value="1"/>
</dbReference>
<gene>
    <name evidence="14" type="ORF">GBAR_LOCUS7337</name>
</gene>
<dbReference type="HAMAP" id="MF_00061">
    <property type="entry name" value="IspE"/>
    <property type="match status" value="1"/>
</dbReference>
<dbReference type="GO" id="GO:0005524">
    <property type="term" value="F:ATP binding"/>
    <property type="evidence" value="ECO:0007669"/>
    <property type="project" value="InterPro"/>
</dbReference>
<dbReference type="InterPro" id="IPR029063">
    <property type="entry name" value="SAM-dependent_MTases_sf"/>
</dbReference>
<dbReference type="GO" id="GO:0016114">
    <property type="term" value="P:terpenoid biosynthetic process"/>
    <property type="evidence" value="ECO:0007669"/>
    <property type="project" value="InterPro"/>
</dbReference>
<evidence type="ECO:0000256" key="9">
    <source>
        <dbReference type="PROSITE-ProRule" id="PRU01026"/>
    </source>
</evidence>
<dbReference type="PROSITE" id="PS01131">
    <property type="entry name" value="RRNA_A_DIMETH"/>
    <property type="match status" value="1"/>
</dbReference>
<evidence type="ECO:0000256" key="4">
    <source>
        <dbReference type="ARBA" id="ARBA00022679"/>
    </source>
</evidence>
<evidence type="ECO:0000259" key="13">
    <source>
        <dbReference type="SMART" id="SM00650"/>
    </source>
</evidence>
<dbReference type="SUPFAM" id="SSF53335">
    <property type="entry name" value="S-adenosyl-L-methionine-dependent methyltransferases"/>
    <property type="match status" value="1"/>
</dbReference>
<feature type="binding site" evidence="9">
    <location>
        <position position="27"/>
    </location>
    <ligand>
        <name>S-adenosyl-L-methionine</name>
        <dbReference type="ChEBI" id="CHEBI:59789"/>
    </ligand>
</feature>
<keyword evidence="5 9" id="KW-0949">S-adenosyl-L-methionine</keyword>
<dbReference type="Gene3D" id="3.40.50.150">
    <property type="entry name" value="Vaccinia Virus protein VP39"/>
    <property type="match status" value="1"/>
</dbReference>
<dbReference type="Pfam" id="PF00398">
    <property type="entry name" value="RrnaAD"/>
    <property type="match status" value="1"/>
</dbReference>
<dbReference type="InterPro" id="IPR006204">
    <property type="entry name" value="GHMP_kinase_N_dom"/>
</dbReference>
<dbReference type="NCBIfam" id="TIGR00154">
    <property type="entry name" value="ispE"/>
    <property type="match status" value="1"/>
</dbReference>
<dbReference type="GO" id="GO:0042158">
    <property type="term" value="P:lipoprotein biosynthetic process"/>
    <property type="evidence" value="ECO:0007669"/>
    <property type="project" value="InterPro"/>
</dbReference>
<dbReference type="EC" id="2.1.1.-" evidence="10"/>
<dbReference type="CDD" id="cd02440">
    <property type="entry name" value="AdoMet_MTases"/>
    <property type="match status" value="1"/>
</dbReference>
<dbReference type="Gene3D" id="1.10.8.100">
    <property type="entry name" value="Ribosomal RNA adenine dimethylase-like, domain 2"/>
    <property type="match status" value="1"/>
</dbReference>
<evidence type="ECO:0000256" key="1">
    <source>
        <dbReference type="ARBA" id="ARBA00022490"/>
    </source>
</evidence>
<dbReference type="Proteomes" id="UP001174909">
    <property type="component" value="Unassembled WGS sequence"/>
</dbReference>
<dbReference type="SUPFAM" id="SSF54211">
    <property type="entry name" value="Ribosomal protein S5 domain 2-like"/>
    <property type="match status" value="1"/>
</dbReference>
<evidence type="ECO:0000256" key="3">
    <source>
        <dbReference type="ARBA" id="ARBA00022603"/>
    </source>
</evidence>
<feature type="transmembrane region" description="Helical" evidence="12">
    <location>
        <begin position="523"/>
        <end position="548"/>
    </location>
</feature>
<keyword evidence="3 9" id="KW-0489">Methyltransferase</keyword>
<dbReference type="GO" id="GO:0003723">
    <property type="term" value="F:RNA binding"/>
    <property type="evidence" value="ECO:0007669"/>
    <property type="project" value="UniProtKB-UniRule"/>
</dbReference>
<dbReference type="Pfam" id="PF00288">
    <property type="entry name" value="GHMP_kinases_N"/>
    <property type="match status" value="1"/>
</dbReference>
<dbReference type="GO" id="GO:0000179">
    <property type="term" value="F:rRNA (adenine-N6,N6-)-dimethyltransferase activity"/>
    <property type="evidence" value="ECO:0007669"/>
    <property type="project" value="UniProtKB-UniRule"/>
</dbReference>
<reference evidence="14" key="1">
    <citation type="submission" date="2023-03" db="EMBL/GenBank/DDBJ databases">
        <authorList>
            <person name="Steffen K."/>
            <person name="Cardenas P."/>
        </authorList>
    </citation>
    <scope>NUCLEOTIDE SEQUENCE</scope>
</reference>
<feature type="transmembrane region" description="Helical" evidence="12">
    <location>
        <begin position="668"/>
        <end position="688"/>
    </location>
</feature>
<dbReference type="InterPro" id="IPR023165">
    <property type="entry name" value="rRNA_Ade_diMease-like_C"/>
</dbReference>
<accession>A0AA35RIJ5</accession>
<feature type="binding site" evidence="9">
    <location>
        <position position="54"/>
    </location>
    <ligand>
        <name>S-adenosyl-L-methionine</name>
        <dbReference type="ChEBI" id="CHEBI:59789"/>
    </ligand>
</feature>
<evidence type="ECO:0000256" key="11">
    <source>
        <dbReference type="SAM" id="MobiDB-lite"/>
    </source>
</evidence>
<keyword evidence="12" id="KW-0472">Membrane</keyword>
<dbReference type="Gene3D" id="3.30.230.10">
    <property type="match status" value="1"/>
</dbReference>
<dbReference type="GO" id="GO:0050515">
    <property type="term" value="F:4-(cytidine 5'-diphospho)-2-C-methyl-D-erythritol kinase activity"/>
    <property type="evidence" value="ECO:0007669"/>
    <property type="project" value="InterPro"/>
</dbReference>
<dbReference type="InterPro" id="IPR020598">
    <property type="entry name" value="rRNA_Ade_methylase_Trfase_N"/>
</dbReference>
<evidence type="ECO:0000256" key="8">
    <source>
        <dbReference type="ARBA" id="ARBA00046134"/>
    </source>
</evidence>
<feature type="binding site" evidence="9">
    <location>
        <position position="75"/>
    </location>
    <ligand>
        <name>S-adenosyl-L-methionine</name>
        <dbReference type="ChEBI" id="CHEBI:59789"/>
    </ligand>
</feature>
<keyword evidence="12" id="KW-0812">Transmembrane</keyword>
<dbReference type="GO" id="GO:0005886">
    <property type="term" value="C:plasma membrane"/>
    <property type="evidence" value="ECO:0007669"/>
    <property type="project" value="InterPro"/>
</dbReference>
<feature type="domain" description="Ribosomal RNA adenine methylase transferase N-terminal" evidence="13">
    <location>
        <begin position="34"/>
        <end position="204"/>
    </location>
</feature>
<dbReference type="PANTHER" id="PTHR11727">
    <property type="entry name" value="DIMETHYLADENOSINE TRANSFERASE"/>
    <property type="match status" value="1"/>
</dbReference>
<dbReference type="GO" id="GO:0008961">
    <property type="term" value="F:phosphatidylglycerol-prolipoprotein diacylglyceryl transferase activity"/>
    <property type="evidence" value="ECO:0007669"/>
    <property type="project" value="InterPro"/>
</dbReference>
<dbReference type="Pfam" id="PF01790">
    <property type="entry name" value="LGT"/>
    <property type="match status" value="1"/>
</dbReference>
<evidence type="ECO:0000256" key="2">
    <source>
        <dbReference type="ARBA" id="ARBA00022552"/>
    </source>
</evidence>
<feature type="binding site" evidence="9">
    <location>
        <position position="29"/>
    </location>
    <ligand>
        <name>S-adenosyl-L-methionine</name>
        <dbReference type="ChEBI" id="CHEBI:59789"/>
    </ligand>
</feature>
<dbReference type="InterPro" id="IPR004424">
    <property type="entry name" value="IspE"/>
</dbReference>
<dbReference type="InterPro" id="IPR020568">
    <property type="entry name" value="Ribosomal_Su5_D2-typ_SF"/>
</dbReference>
<dbReference type="InterPro" id="IPR001737">
    <property type="entry name" value="KsgA/Erm"/>
</dbReference>
<keyword evidence="1" id="KW-0963">Cytoplasm</keyword>
<dbReference type="GO" id="GO:0005829">
    <property type="term" value="C:cytosol"/>
    <property type="evidence" value="ECO:0007669"/>
    <property type="project" value="TreeGrafter"/>
</dbReference>
<dbReference type="SMART" id="SM00650">
    <property type="entry name" value="rADc"/>
    <property type="match status" value="1"/>
</dbReference>
<keyword evidence="6 9" id="KW-0694">RNA-binding</keyword>
<sequence length="739" mass="79405">MTLPDQTPGALPATSSRRRPRKSLGQHFLTDPRIAQRIVAAAQPSPGDTILEIGPGSGTLTRRLIASGSNVIAVEIDPHLAAVLPERMDNPPNLKVVQGDARTIDIPALLEGRSTYKLVANLPYYAAAPILRRFLESQVPPTSLIVMVQREVADAMCAAPGQMTLMSVATQLYAVPSVVAQVPPRSFRPPPKVSSTVIKLVMKETQPDPLNGIEEFFALVRSGFSAPRKQLRNSLMQGSGSPAEFVSAVLTDAGIDGQRRPATLSIPEWLTLDTHWPAGVPRHRSQHNSGEVQAFAKVNLTLEIIGRRSDGYHDVATILQSIDLADTLTIKPAGSLTVECDDPDLDGQRNLIWRAAVALADHAGVRPNAHIHLTKQIPVAAGLGGGSSDAASALRGLNDLWQLQISREELAKVAAGIGSDVPFCIDGGTALATGRGDQLIPLPPLPPHDVLLVVPRETLESKTPTLFAALEPGDFSDGSCTHRISSTITDTLITSGQWRNAFERAALEIFPGLSDPIPVSVLYFWQGGIAIFGAYLGGFVGGASYILLRNASWLNRLCDRPTCRWTGLHLPFTQLPSVPHLADITAPALLIALAIGRLGDVINGEHCATFSGLPWAVVYSDPDSLYNRCVHGGAAATHPAVAYELIFCLALAGILWLMKDRLQPHGMLFALFFAGYSIGRFFISFLRVESNTYLFGFNEAQLVALAIMLVTVPLLVYKARLVRPTPSGSGPRSGRRRAS</sequence>
<evidence type="ECO:0000256" key="12">
    <source>
        <dbReference type="SAM" id="Phobius"/>
    </source>
</evidence>
<evidence type="ECO:0000256" key="5">
    <source>
        <dbReference type="ARBA" id="ARBA00022691"/>
    </source>
</evidence>